<reference evidence="2" key="1">
    <citation type="journal article" date="2018" name="Antonie Van Leeuwenhoek">
        <title>Proteinivorax hydrogeniformans sp. nov., an anaerobic, haloalkaliphilic bacterium fermenting proteinaceous compounds with high hydrogen production.</title>
        <authorList>
            <person name="Boltyanskaya Y."/>
            <person name="Detkova E."/>
            <person name="Pimenov N."/>
            <person name="Kevbrin V."/>
        </authorList>
    </citation>
    <scope>NUCLEOTIDE SEQUENCE</scope>
    <source>
        <strain evidence="2">Z-710</strain>
    </source>
</reference>
<gene>
    <name evidence="2" type="ORF">PRVXH_002329</name>
</gene>
<sequence length="457" mass="52907">MNRNEDSIITEELAGVGSWEFDHSKGSSKVSNQVLSFLGLKNYERNDIRNIITTYFSSQKDQIIHRLLNKQAKGKSDWYEGRYNHLGQVKWLGLRFEYDFKKDVTHGIIQDFTPFKLRKEKLAQSLKIKDAMLEISHAIVEIEKADELFDFILNKITAAINKSDLASVLVLDENNELRISASKGYSKGQVDKFKIKLEDAFIYQKTGGRIHKTVIINNLKEDLPTQYHTILDNDMDIIPRSSMCGPIFVDNKLYGFVSIECEENDIFDEVDWNLMEYVRKQVAIAINKRQLHEKTLYLSRYDDLTGVYNRRYFETLINEKIDNENKFYLVIFDLNRLKDINDTFGHLAGDSLIKNFANILKQALKQDEYVARLGGDEFVAVFSNCGKGQLKERLELIKKKVENPIDVNGISINTSFCYGIATFPDEAIDYNKLVGISDTKMYKSKDELYNKHRREEG</sequence>
<evidence type="ECO:0000259" key="1">
    <source>
        <dbReference type="PROSITE" id="PS50887"/>
    </source>
</evidence>
<dbReference type="Pfam" id="PF13185">
    <property type="entry name" value="GAF_2"/>
    <property type="match status" value="1"/>
</dbReference>
<dbReference type="PANTHER" id="PTHR46663:SF2">
    <property type="entry name" value="GGDEF DOMAIN-CONTAINING PROTEIN"/>
    <property type="match status" value="1"/>
</dbReference>
<dbReference type="InterPro" id="IPR029787">
    <property type="entry name" value="Nucleotide_cyclase"/>
</dbReference>
<dbReference type="PANTHER" id="PTHR46663">
    <property type="entry name" value="DIGUANYLATE CYCLASE DGCT-RELATED"/>
    <property type="match status" value="1"/>
</dbReference>
<dbReference type="SUPFAM" id="SSF55073">
    <property type="entry name" value="Nucleotide cyclase"/>
    <property type="match status" value="1"/>
</dbReference>
<dbReference type="InterPro" id="IPR003018">
    <property type="entry name" value="GAF"/>
</dbReference>
<reference evidence="2" key="2">
    <citation type="submission" date="2024-06" db="EMBL/GenBank/DDBJ databases">
        <authorList>
            <person name="Petrova K.O."/>
            <person name="Toshchakov S.V."/>
            <person name="Boltjanskaja Y.V."/>
            <person name="Kevbrin V.V."/>
        </authorList>
    </citation>
    <scope>NUCLEOTIDE SEQUENCE</scope>
    <source>
        <strain evidence="2">Z-710</strain>
    </source>
</reference>
<proteinExistence type="predicted"/>
<dbReference type="Gene3D" id="3.30.70.270">
    <property type="match status" value="1"/>
</dbReference>
<keyword evidence="2" id="KW-0808">Transferase</keyword>
<accession>A0AAU8HT93</accession>
<dbReference type="EC" id="2.7.7.65" evidence="2"/>
<dbReference type="GO" id="GO:0052621">
    <property type="term" value="F:diguanylate cyclase activity"/>
    <property type="evidence" value="ECO:0007669"/>
    <property type="project" value="UniProtKB-EC"/>
</dbReference>
<dbReference type="SMART" id="SM00267">
    <property type="entry name" value="GGDEF"/>
    <property type="match status" value="1"/>
</dbReference>
<name>A0AAU8HT93_9FIRM</name>
<dbReference type="InterPro" id="IPR000160">
    <property type="entry name" value="GGDEF_dom"/>
</dbReference>
<keyword evidence="2" id="KW-0548">Nucleotidyltransferase</keyword>
<organism evidence="2">
    <name type="scientific">Proteinivorax hydrogeniformans</name>
    <dbReference type="NCBI Taxonomy" id="1826727"/>
    <lineage>
        <taxon>Bacteria</taxon>
        <taxon>Bacillati</taxon>
        <taxon>Bacillota</taxon>
        <taxon>Clostridia</taxon>
        <taxon>Eubacteriales</taxon>
        <taxon>Proteinivoracaceae</taxon>
        <taxon>Proteinivorax</taxon>
    </lineage>
</organism>
<dbReference type="AlphaFoldDB" id="A0AAU8HT93"/>
<evidence type="ECO:0000313" key="2">
    <source>
        <dbReference type="EMBL" id="XCI28372.1"/>
    </source>
</evidence>
<feature type="domain" description="GGDEF" evidence="1">
    <location>
        <begin position="325"/>
        <end position="457"/>
    </location>
</feature>
<dbReference type="InterPro" id="IPR043128">
    <property type="entry name" value="Rev_trsase/Diguanyl_cyclase"/>
</dbReference>
<dbReference type="RefSeq" id="WP_353892937.1">
    <property type="nucleotide sequence ID" value="NZ_CP159485.1"/>
</dbReference>
<dbReference type="PROSITE" id="PS50887">
    <property type="entry name" value="GGDEF"/>
    <property type="match status" value="1"/>
</dbReference>
<dbReference type="NCBIfam" id="TIGR00254">
    <property type="entry name" value="GGDEF"/>
    <property type="match status" value="1"/>
</dbReference>
<dbReference type="Gene3D" id="3.30.450.40">
    <property type="match status" value="1"/>
</dbReference>
<dbReference type="InterPro" id="IPR029016">
    <property type="entry name" value="GAF-like_dom_sf"/>
</dbReference>
<dbReference type="Pfam" id="PF00990">
    <property type="entry name" value="GGDEF"/>
    <property type="match status" value="1"/>
</dbReference>
<protein>
    <submittedName>
        <fullName evidence="2">Sensor domain-containing diguanylate cyclase</fullName>
        <ecNumber evidence="2">2.7.7.65</ecNumber>
    </submittedName>
</protein>
<dbReference type="SUPFAM" id="SSF55781">
    <property type="entry name" value="GAF domain-like"/>
    <property type="match status" value="1"/>
</dbReference>
<dbReference type="CDD" id="cd01949">
    <property type="entry name" value="GGDEF"/>
    <property type="match status" value="1"/>
</dbReference>
<dbReference type="InterPro" id="IPR052163">
    <property type="entry name" value="DGC-Regulatory_Protein"/>
</dbReference>
<dbReference type="EMBL" id="CP159485">
    <property type="protein sequence ID" value="XCI28372.1"/>
    <property type="molecule type" value="Genomic_DNA"/>
</dbReference>